<evidence type="ECO:0000313" key="1">
    <source>
        <dbReference type="EMBL" id="KAL1232312.1"/>
    </source>
</evidence>
<comment type="caution">
    <text evidence="1">The sequence shown here is derived from an EMBL/GenBank/DDBJ whole genome shotgun (WGS) entry which is preliminary data.</text>
</comment>
<gene>
    <name evidence="1" type="ORF">TSPI_01711</name>
</gene>
<keyword evidence="2" id="KW-1185">Reference proteome</keyword>
<protein>
    <submittedName>
        <fullName evidence="1">UDP-N-acetylmuramoylalanine--D-glutamate ligase</fullName>
    </submittedName>
</protein>
<dbReference type="Proteomes" id="UP001558632">
    <property type="component" value="Unassembled WGS sequence"/>
</dbReference>
<proteinExistence type="predicted"/>
<accession>A0ABR3K9D6</accession>
<evidence type="ECO:0000313" key="2">
    <source>
        <dbReference type="Proteomes" id="UP001558632"/>
    </source>
</evidence>
<organism evidence="1 2">
    <name type="scientific">Trichinella spiralis</name>
    <name type="common">Trichina worm</name>
    <dbReference type="NCBI Taxonomy" id="6334"/>
    <lineage>
        <taxon>Eukaryota</taxon>
        <taxon>Metazoa</taxon>
        <taxon>Ecdysozoa</taxon>
        <taxon>Nematoda</taxon>
        <taxon>Enoplea</taxon>
        <taxon>Dorylaimia</taxon>
        <taxon>Trichinellida</taxon>
        <taxon>Trichinellidae</taxon>
        <taxon>Trichinella</taxon>
    </lineage>
</organism>
<dbReference type="EMBL" id="JBEUSY010000451">
    <property type="protein sequence ID" value="KAL1232312.1"/>
    <property type="molecule type" value="Genomic_DNA"/>
</dbReference>
<reference evidence="1 2" key="1">
    <citation type="submission" date="2024-07" db="EMBL/GenBank/DDBJ databases">
        <title>Enhanced genomic and transcriptomic resources for Trichinella pseudospiralis and T. spiralis underpin the discovery of pronounced molecular differences between stages and species.</title>
        <authorList>
            <person name="Pasi K.K."/>
            <person name="La Rosa G."/>
            <person name="Gomez-Morales M.A."/>
            <person name="Tosini F."/>
            <person name="Sumanam S."/>
            <person name="Young N.D."/>
            <person name="Chang B.C."/>
            <person name="Robin G.B."/>
        </authorList>
    </citation>
    <scope>NUCLEOTIDE SEQUENCE [LARGE SCALE GENOMIC DNA]</scope>
    <source>
        <strain evidence="1">ISS534</strain>
    </source>
</reference>
<name>A0ABR3K9D6_TRISP</name>
<dbReference type="GO" id="GO:0016874">
    <property type="term" value="F:ligase activity"/>
    <property type="evidence" value="ECO:0007669"/>
    <property type="project" value="UniProtKB-KW"/>
</dbReference>
<keyword evidence="1" id="KW-0436">Ligase</keyword>
<sequence>MGISSISMDTRSQGRPIGNGYSGASVGAGGYDCWHLSQVRQYSAMSFAIFGQYATDPSRAKVLLTPKWPAAGAS</sequence>